<dbReference type="InterPro" id="IPR016032">
    <property type="entry name" value="Sig_transdc_resp-reg_C-effctor"/>
</dbReference>
<comment type="caution">
    <text evidence="6">The sequence shown here is derived from an EMBL/GenBank/DDBJ whole genome shotgun (WGS) entry which is preliminary data.</text>
</comment>
<accession>A0A848F957</accession>
<gene>
    <name evidence="6" type="ORF">HHL10_13920</name>
</gene>
<dbReference type="Gene3D" id="3.40.50.2300">
    <property type="match status" value="1"/>
</dbReference>
<feature type="modified residue" description="4-aspartylphosphate" evidence="3">
    <location>
        <position position="63"/>
    </location>
</feature>
<dbReference type="PROSITE" id="PS50110">
    <property type="entry name" value="RESPONSE_REGULATORY"/>
    <property type="match status" value="1"/>
</dbReference>
<dbReference type="SMART" id="SM00421">
    <property type="entry name" value="HTH_LUXR"/>
    <property type="match status" value="1"/>
</dbReference>
<dbReference type="GO" id="GO:0000160">
    <property type="term" value="P:phosphorelay signal transduction system"/>
    <property type="evidence" value="ECO:0007669"/>
    <property type="project" value="InterPro"/>
</dbReference>
<evidence type="ECO:0000256" key="2">
    <source>
        <dbReference type="ARBA" id="ARBA00023125"/>
    </source>
</evidence>
<evidence type="ECO:0000313" key="7">
    <source>
        <dbReference type="Proteomes" id="UP000574067"/>
    </source>
</evidence>
<dbReference type="Proteomes" id="UP000574067">
    <property type="component" value="Unassembled WGS sequence"/>
</dbReference>
<evidence type="ECO:0000256" key="1">
    <source>
        <dbReference type="ARBA" id="ARBA00022553"/>
    </source>
</evidence>
<dbReference type="CDD" id="cd06170">
    <property type="entry name" value="LuxR_C_like"/>
    <property type="match status" value="1"/>
</dbReference>
<dbReference type="InterPro" id="IPR001789">
    <property type="entry name" value="Sig_transdc_resp-reg_receiver"/>
</dbReference>
<evidence type="ECO:0000259" key="4">
    <source>
        <dbReference type="PROSITE" id="PS50043"/>
    </source>
</evidence>
<dbReference type="InterPro" id="IPR000792">
    <property type="entry name" value="Tscrpt_reg_LuxR_C"/>
</dbReference>
<dbReference type="InterPro" id="IPR011006">
    <property type="entry name" value="CheY-like_superfamily"/>
</dbReference>
<keyword evidence="2" id="KW-0238">DNA-binding</keyword>
<keyword evidence="1 3" id="KW-0597">Phosphoprotein</keyword>
<keyword evidence="7" id="KW-1185">Reference proteome</keyword>
<dbReference type="AlphaFoldDB" id="A0A848F957"/>
<dbReference type="RefSeq" id="WP_169160971.1">
    <property type="nucleotide sequence ID" value="NZ_JABBFW010000008.1"/>
</dbReference>
<dbReference type="EMBL" id="JABBFW010000008">
    <property type="protein sequence ID" value="NML16074.1"/>
    <property type="molecule type" value="Genomic_DNA"/>
</dbReference>
<evidence type="ECO:0000259" key="5">
    <source>
        <dbReference type="PROSITE" id="PS50110"/>
    </source>
</evidence>
<proteinExistence type="predicted"/>
<evidence type="ECO:0000256" key="3">
    <source>
        <dbReference type="PROSITE-ProRule" id="PRU00169"/>
    </source>
</evidence>
<organism evidence="6 7">
    <name type="scientific">Azohydromonas caseinilytica</name>
    <dbReference type="NCBI Taxonomy" id="2728836"/>
    <lineage>
        <taxon>Bacteria</taxon>
        <taxon>Pseudomonadati</taxon>
        <taxon>Pseudomonadota</taxon>
        <taxon>Betaproteobacteria</taxon>
        <taxon>Burkholderiales</taxon>
        <taxon>Sphaerotilaceae</taxon>
        <taxon>Azohydromonas</taxon>
    </lineage>
</organism>
<dbReference type="SUPFAM" id="SSF46894">
    <property type="entry name" value="C-terminal effector domain of the bipartite response regulators"/>
    <property type="match status" value="1"/>
</dbReference>
<dbReference type="CDD" id="cd17535">
    <property type="entry name" value="REC_NarL-like"/>
    <property type="match status" value="1"/>
</dbReference>
<evidence type="ECO:0000313" key="6">
    <source>
        <dbReference type="EMBL" id="NML16074.1"/>
    </source>
</evidence>
<name>A0A848F957_9BURK</name>
<dbReference type="PRINTS" id="PR00038">
    <property type="entry name" value="HTHLUXR"/>
</dbReference>
<dbReference type="InterPro" id="IPR039420">
    <property type="entry name" value="WalR-like"/>
</dbReference>
<dbReference type="GO" id="GO:0003677">
    <property type="term" value="F:DNA binding"/>
    <property type="evidence" value="ECO:0007669"/>
    <property type="project" value="UniProtKB-KW"/>
</dbReference>
<reference evidence="6 7" key="1">
    <citation type="submission" date="2020-04" db="EMBL/GenBank/DDBJ databases">
        <title>Azohydromonas sp. isolated from soil.</title>
        <authorList>
            <person name="Dahal R.H."/>
        </authorList>
    </citation>
    <scope>NUCLEOTIDE SEQUENCE [LARGE SCALE GENOMIC DNA]</scope>
    <source>
        <strain evidence="6 7">G-1-1-14</strain>
    </source>
</reference>
<dbReference type="PANTHER" id="PTHR43214">
    <property type="entry name" value="TWO-COMPONENT RESPONSE REGULATOR"/>
    <property type="match status" value="1"/>
</dbReference>
<dbReference type="PROSITE" id="PS50043">
    <property type="entry name" value="HTH_LUXR_2"/>
    <property type="match status" value="1"/>
</dbReference>
<dbReference type="Pfam" id="PF00196">
    <property type="entry name" value="GerE"/>
    <property type="match status" value="1"/>
</dbReference>
<dbReference type="Pfam" id="PF00072">
    <property type="entry name" value="Response_reg"/>
    <property type="match status" value="1"/>
</dbReference>
<dbReference type="SUPFAM" id="SSF52172">
    <property type="entry name" value="CheY-like"/>
    <property type="match status" value="1"/>
</dbReference>
<feature type="domain" description="Response regulatory" evidence="5">
    <location>
        <begin position="12"/>
        <end position="128"/>
    </location>
</feature>
<protein>
    <submittedName>
        <fullName evidence="6">Response regulator transcription factor</fullName>
    </submittedName>
</protein>
<feature type="domain" description="HTH luxR-type" evidence="4">
    <location>
        <begin position="155"/>
        <end position="220"/>
    </location>
</feature>
<dbReference type="SMART" id="SM00448">
    <property type="entry name" value="REC"/>
    <property type="match status" value="1"/>
</dbReference>
<sequence>MHVVEGTNHRWRVLLADDHAVLREGLAMLVSTQPDMEVVGQARSGREAVAMAQKLKPDVAVLDVSMPDVGGAEAAEQIHANCPEVHVLALTRHADQGYLRRMLRAGAAGYVVKRAAGDALIGAIRTVAGGGTYVDPSLAGALVARMIRQPGQDSGGRKRPALSEREEQVLRLIAWGKSNKEVATQLGISVKTVEFYKAGALDKLQLRSRTDILRHALAEKWLSEEDDPE</sequence>
<dbReference type="InterPro" id="IPR058245">
    <property type="entry name" value="NreC/VraR/RcsB-like_REC"/>
</dbReference>
<dbReference type="GO" id="GO:0006355">
    <property type="term" value="P:regulation of DNA-templated transcription"/>
    <property type="evidence" value="ECO:0007669"/>
    <property type="project" value="InterPro"/>
</dbReference>